<protein>
    <recommendedName>
        <fullName evidence="3">Lipoprotein</fullName>
    </recommendedName>
</protein>
<dbReference type="OrthoDB" id="1448696at2"/>
<evidence type="ECO:0008006" key="3">
    <source>
        <dbReference type="Google" id="ProtNLM"/>
    </source>
</evidence>
<reference evidence="1 2" key="1">
    <citation type="submission" date="2018-10" db="EMBL/GenBank/DDBJ databases">
        <title>Dokdonia luteus sp. nov., isolated from sea water.</title>
        <authorList>
            <person name="Zhou L.Y."/>
            <person name="Du Z.J."/>
        </authorList>
    </citation>
    <scope>NUCLEOTIDE SEQUENCE [LARGE SCALE GENOMIC DNA]</scope>
    <source>
        <strain evidence="1 2">SH27</strain>
    </source>
</reference>
<name>A0A3M0FZ88_9FLAO</name>
<organism evidence="1 2">
    <name type="scientific">Dokdonia sinensis</name>
    <dbReference type="NCBI Taxonomy" id="2479847"/>
    <lineage>
        <taxon>Bacteria</taxon>
        <taxon>Pseudomonadati</taxon>
        <taxon>Bacteroidota</taxon>
        <taxon>Flavobacteriia</taxon>
        <taxon>Flavobacteriales</taxon>
        <taxon>Flavobacteriaceae</taxon>
        <taxon>Dokdonia</taxon>
    </lineage>
</organism>
<evidence type="ECO:0000313" key="2">
    <source>
        <dbReference type="Proteomes" id="UP000281985"/>
    </source>
</evidence>
<keyword evidence="2" id="KW-1185">Reference proteome</keyword>
<evidence type="ECO:0000313" key="1">
    <source>
        <dbReference type="EMBL" id="RMB57990.1"/>
    </source>
</evidence>
<dbReference type="EMBL" id="REFV01000009">
    <property type="protein sequence ID" value="RMB57990.1"/>
    <property type="molecule type" value="Genomic_DNA"/>
</dbReference>
<gene>
    <name evidence="1" type="ORF">EAX61_10225</name>
</gene>
<sequence length="249" mass="28489">MNRTLLFIVIIIFSLTACKTETEKEEPIKIEKVAKINETEKIEKAFAEFKSLYGELSEFKNDADFKKIGFGKGGKYSEWLEKVREIKQNPESKLLLKKGVLIGELEQLGMAYVSSKGKETEVTKTFNKIFSDAISDKPIVDEKPTSSEISSYSKLKTDYELFGKWTISNSIVNESYPYEIYKKGNEYIGVIIKNNLDKKTENLIKKGSDYYVKGSKDGEFYRIDKNLNMELFDKEGELTSVGYKATQSK</sequence>
<dbReference type="RefSeq" id="WP_121917593.1">
    <property type="nucleotide sequence ID" value="NZ_REFV01000009.1"/>
</dbReference>
<dbReference type="Proteomes" id="UP000281985">
    <property type="component" value="Unassembled WGS sequence"/>
</dbReference>
<accession>A0A3M0FZ88</accession>
<dbReference type="AlphaFoldDB" id="A0A3M0FZ88"/>
<comment type="caution">
    <text evidence="1">The sequence shown here is derived from an EMBL/GenBank/DDBJ whole genome shotgun (WGS) entry which is preliminary data.</text>
</comment>
<dbReference type="PROSITE" id="PS51257">
    <property type="entry name" value="PROKAR_LIPOPROTEIN"/>
    <property type="match status" value="1"/>
</dbReference>
<proteinExistence type="predicted"/>